<dbReference type="InterPro" id="IPR015168">
    <property type="entry name" value="SsuA/THI5"/>
</dbReference>
<feature type="domain" description="SsuA/THI5-like" evidence="3">
    <location>
        <begin position="116"/>
        <end position="331"/>
    </location>
</feature>
<feature type="region of interest" description="Disordered" evidence="1">
    <location>
        <begin position="51"/>
        <end position="98"/>
    </location>
</feature>
<dbReference type="InterPro" id="IPR027939">
    <property type="entry name" value="NMT1/THI5"/>
</dbReference>
<keyword evidence="5" id="KW-1185">Reference proteome</keyword>
<proteinExistence type="predicted"/>
<reference evidence="5" key="1">
    <citation type="journal article" date="2019" name="Int. J. Syst. Evol. Microbiol.">
        <title>The Global Catalogue of Microorganisms (GCM) 10K type strain sequencing project: providing services to taxonomists for standard genome sequencing and annotation.</title>
        <authorList>
            <consortium name="The Broad Institute Genomics Platform"/>
            <consortium name="The Broad Institute Genome Sequencing Center for Infectious Disease"/>
            <person name="Wu L."/>
            <person name="Ma J."/>
        </authorList>
    </citation>
    <scope>NUCLEOTIDE SEQUENCE [LARGE SCALE GENOMIC DNA]</scope>
    <source>
        <strain evidence="5">KCTC 22157</strain>
    </source>
</reference>
<dbReference type="Pfam" id="PF09084">
    <property type="entry name" value="NMT1"/>
    <property type="match status" value="1"/>
</dbReference>
<accession>A0ABQ2WQ95</accession>
<feature type="signal peptide" evidence="2">
    <location>
        <begin position="1"/>
        <end position="29"/>
    </location>
</feature>
<organism evidence="4 5">
    <name type="scientific">Halomonas johnsoniae</name>
    <dbReference type="NCBI Taxonomy" id="502832"/>
    <lineage>
        <taxon>Bacteria</taxon>
        <taxon>Pseudomonadati</taxon>
        <taxon>Pseudomonadota</taxon>
        <taxon>Gammaproteobacteria</taxon>
        <taxon>Oceanospirillales</taxon>
        <taxon>Halomonadaceae</taxon>
        <taxon>Halomonas</taxon>
    </lineage>
</organism>
<sequence>MLNALLRARSILTLVLAFFLLFSISATYANDTETPDTRSAPLQLESDLVLPEGLWPSTPPPEVEAAPVGSDKPETSSPEQASSEDDAPSMALVPPPPLDPPPMKRLSLMLDWYLSPQHAPLIVARERGLFALQGLEVELQTPADPAIAIKLLAAGEVDLALSRQPLLHLSVHDGAPIVRIATLVETPLNAVVVAGTATSPDPLQGLGRVHYGFSTREGRDLLAEPLVPLSLRQIDEFSPAENVHFDAAGALREGRVDAIADGFYLTLPEELASDGIVTHTVRYQALDIPRHDGLILLANSDSVARRAATWSRLVTALEEASNWIVDHPDEAWQLVINTQPVLDNPVNQGAWANIVRRLALSPAALDERRYSAFERYLLASGTIDATLPASRLALNPHTLAEP</sequence>
<evidence type="ECO:0000313" key="5">
    <source>
        <dbReference type="Proteomes" id="UP000647585"/>
    </source>
</evidence>
<name>A0ABQ2WQ95_9GAMM</name>
<dbReference type="PANTHER" id="PTHR31528:SF3">
    <property type="entry name" value="THIAMINE BIOSYNTHESIS PROTEIN HI_0357-RELATED"/>
    <property type="match status" value="1"/>
</dbReference>
<keyword evidence="2" id="KW-0732">Signal</keyword>
<feature type="chain" id="PRO_5046497328" description="SsuA/THI5-like domain-containing protein" evidence="2">
    <location>
        <begin position="30"/>
        <end position="402"/>
    </location>
</feature>
<comment type="caution">
    <text evidence="4">The sequence shown here is derived from an EMBL/GenBank/DDBJ whole genome shotgun (WGS) entry which is preliminary data.</text>
</comment>
<dbReference type="PANTHER" id="PTHR31528">
    <property type="entry name" value="4-AMINO-5-HYDROXYMETHYL-2-METHYLPYRIMIDINE PHOSPHATE SYNTHASE THI11-RELATED"/>
    <property type="match status" value="1"/>
</dbReference>
<dbReference type="Gene3D" id="3.40.190.10">
    <property type="entry name" value="Periplasmic binding protein-like II"/>
    <property type="match status" value="2"/>
</dbReference>
<evidence type="ECO:0000313" key="4">
    <source>
        <dbReference type="EMBL" id="GGW67018.1"/>
    </source>
</evidence>
<evidence type="ECO:0000256" key="1">
    <source>
        <dbReference type="SAM" id="MobiDB-lite"/>
    </source>
</evidence>
<protein>
    <recommendedName>
        <fullName evidence="3">SsuA/THI5-like domain-containing protein</fullName>
    </recommendedName>
</protein>
<gene>
    <name evidence="4" type="ORF">GCM10007158_29700</name>
</gene>
<dbReference type="Proteomes" id="UP000647585">
    <property type="component" value="Unassembled WGS sequence"/>
</dbReference>
<dbReference type="SUPFAM" id="SSF53850">
    <property type="entry name" value="Periplasmic binding protein-like II"/>
    <property type="match status" value="1"/>
</dbReference>
<dbReference type="EMBL" id="BMXO01000016">
    <property type="protein sequence ID" value="GGW67018.1"/>
    <property type="molecule type" value="Genomic_DNA"/>
</dbReference>
<evidence type="ECO:0000256" key="2">
    <source>
        <dbReference type="SAM" id="SignalP"/>
    </source>
</evidence>
<evidence type="ECO:0000259" key="3">
    <source>
        <dbReference type="Pfam" id="PF09084"/>
    </source>
</evidence>